<dbReference type="InterPro" id="IPR027417">
    <property type="entry name" value="P-loop_NTPase"/>
</dbReference>
<dbReference type="InterPro" id="IPR017871">
    <property type="entry name" value="ABC_transporter-like_CS"/>
</dbReference>
<feature type="region of interest" description="Disordered" evidence="11">
    <location>
        <begin position="634"/>
        <end position="654"/>
    </location>
</feature>
<dbReference type="PROSITE" id="PS50893">
    <property type="entry name" value="ABC_TRANSPORTER_2"/>
    <property type="match status" value="1"/>
</dbReference>
<dbReference type="SUPFAM" id="SSF90123">
    <property type="entry name" value="ABC transporter transmembrane region"/>
    <property type="match status" value="1"/>
</dbReference>
<feature type="transmembrane region" description="Helical" evidence="12">
    <location>
        <begin position="269"/>
        <end position="294"/>
    </location>
</feature>
<keyword evidence="9 12" id="KW-0472">Membrane</keyword>
<dbReference type="InterPro" id="IPR036640">
    <property type="entry name" value="ABC1_TM_sf"/>
</dbReference>
<evidence type="ECO:0000256" key="3">
    <source>
        <dbReference type="ARBA" id="ARBA00022475"/>
    </source>
</evidence>
<dbReference type="GO" id="GO:0005524">
    <property type="term" value="F:ATP binding"/>
    <property type="evidence" value="ECO:0007669"/>
    <property type="project" value="UniProtKB-KW"/>
</dbReference>
<dbReference type="Pfam" id="PF00005">
    <property type="entry name" value="ABC_tran"/>
    <property type="match status" value="1"/>
</dbReference>
<proteinExistence type="inferred from homology"/>
<dbReference type="Pfam" id="PF00664">
    <property type="entry name" value="ABC_membrane"/>
    <property type="match status" value="1"/>
</dbReference>
<evidence type="ECO:0000313" key="15">
    <source>
        <dbReference type="EMBL" id="MDX3132617.1"/>
    </source>
</evidence>
<dbReference type="PANTHER" id="PTHR43394">
    <property type="entry name" value="ATP-DEPENDENT PERMEASE MDL1, MITOCHONDRIAL"/>
    <property type="match status" value="1"/>
</dbReference>
<dbReference type="PROSITE" id="PS00211">
    <property type="entry name" value="ABC_TRANSPORTER_1"/>
    <property type="match status" value="1"/>
</dbReference>
<dbReference type="InterPro" id="IPR011527">
    <property type="entry name" value="ABC1_TM_dom"/>
</dbReference>
<dbReference type="Proteomes" id="UP001273589">
    <property type="component" value="Unassembled WGS sequence"/>
</dbReference>
<dbReference type="GO" id="GO:0005886">
    <property type="term" value="C:plasma membrane"/>
    <property type="evidence" value="ECO:0007669"/>
    <property type="project" value="UniProtKB-SubCell"/>
</dbReference>
<keyword evidence="4" id="KW-0997">Cell inner membrane</keyword>
<evidence type="ECO:0000256" key="2">
    <source>
        <dbReference type="ARBA" id="ARBA00022448"/>
    </source>
</evidence>
<feature type="transmembrane region" description="Helical" evidence="12">
    <location>
        <begin position="194"/>
        <end position="211"/>
    </location>
</feature>
<keyword evidence="5 12" id="KW-0812">Transmembrane</keyword>
<dbReference type="Gene3D" id="1.20.1560.10">
    <property type="entry name" value="ABC transporter type 1, transmembrane domain"/>
    <property type="match status" value="1"/>
</dbReference>
<dbReference type="InterPro" id="IPR003593">
    <property type="entry name" value="AAA+_ATPase"/>
</dbReference>
<evidence type="ECO:0000256" key="1">
    <source>
        <dbReference type="ARBA" id="ARBA00004429"/>
    </source>
</evidence>
<dbReference type="GO" id="GO:0016887">
    <property type="term" value="F:ATP hydrolysis activity"/>
    <property type="evidence" value="ECO:0007669"/>
    <property type="project" value="InterPro"/>
</dbReference>
<evidence type="ECO:0000256" key="5">
    <source>
        <dbReference type="ARBA" id="ARBA00022692"/>
    </source>
</evidence>
<evidence type="ECO:0000256" key="7">
    <source>
        <dbReference type="ARBA" id="ARBA00022840"/>
    </source>
</evidence>
<protein>
    <submittedName>
        <fullName evidence="15">ABC transporter ATP-binding protein</fullName>
    </submittedName>
</protein>
<keyword evidence="6" id="KW-0547">Nucleotide-binding</keyword>
<dbReference type="EMBL" id="JARAWN010000151">
    <property type="protein sequence ID" value="MDX3132617.1"/>
    <property type="molecule type" value="Genomic_DNA"/>
</dbReference>
<comment type="caution">
    <text evidence="15">The sequence shown here is derived from an EMBL/GenBank/DDBJ whole genome shotgun (WGS) entry which is preliminary data.</text>
</comment>
<feature type="compositionally biased region" description="Pro residues" evidence="11">
    <location>
        <begin position="637"/>
        <end position="654"/>
    </location>
</feature>
<comment type="similarity">
    <text evidence="10">Belongs to the ABC transporter superfamily. Siderophore-Fe(3+) uptake transporter (SIUT) (TC 3.A.1.21) family.</text>
</comment>
<evidence type="ECO:0000259" key="13">
    <source>
        <dbReference type="PROSITE" id="PS50893"/>
    </source>
</evidence>
<dbReference type="GO" id="GO:0015421">
    <property type="term" value="F:ABC-type oligopeptide transporter activity"/>
    <property type="evidence" value="ECO:0007669"/>
    <property type="project" value="TreeGrafter"/>
</dbReference>
<dbReference type="FunFam" id="3.40.50.300:FF:000221">
    <property type="entry name" value="Multidrug ABC transporter ATP-binding protein"/>
    <property type="match status" value="1"/>
</dbReference>
<comment type="subcellular location">
    <subcellularLocation>
        <location evidence="1">Cell inner membrane</location>
        <topology evidence="1">Multi-pass membrane protein</topology>
    </subcellularLocation>
</comment>
<gene>
    <name evidence="15" type="ORF">PV367_23150</name>
</gene>
<dbReference type="Gene3D" id="3.40.50.300">
    <property type="entry name" value="P-loop containing nucleotide triphosphate hydrolases"/>
    <property type="match status" value="1"/>
</dbReference>
<feature type="transmembrane region" description="Helical" evidence="12">
    <location>
        <begin position="89"/>
        <end position="109"/>
    </location>
</feature>
<feature type="domain" description="ABC transmembrane type-1" evidence="14">
    <location>
        <begin position="53"/>
        <end position="331"/>
    </location>
</feature>
<organism evidence="15 16">
    <name type="scientific">Streptomyces europaeiscabiei</name>
    <dbReference type="NCBI Taxonomy" id="146819"/>
    <lineage>
        <taxon>Bacteria</taxon>
        <taxon>Bacillati</taxon>
        <taxon>Actinomycetota</taxon>
        <taxon>Actinomycetes</taxon>
        <taxon>Kitasatosporales</taxon>
        <taxon>Streptomycetaceae</taxon>
        <taxon>Streptomyces</taxon>
    </lineage>
</organism>
<accession>A0AAJ2PSX5</accession>
<evidence type="ECO:0000259" key="14">
    <source>
        <dbReference type="PROSITE" id="PS50929"/>
    </source>
</evidence>
<evidence type="ECO:0000256" key="10">
    <source>
        <dbReference type="ARBA" id="ARBA00023455"/>
    </source>
</evidence>
<feature type="transmembrane region" description="Helical" evidence="12">
    <location>
        <begin position="52"/>
        <end position="77"/>
    </location>
</feature>
<dbReference type="SMART" id="SM00382">
    <property type="entry name" value="AAA"/>
    <property type="match status" value="1"/>
</dbReference>
<keyword evidence="3" id="KW-1003">Cell membrane</keyword>
<dbReference type="SUPFAM" id="SSF52540">
    <property type="entry name" value="P-loop containing nucleoside triphosphate hydrolases"/>
    <property type="match status" value="1"/>
</dbReference>
<keyword evidence="2" id="KW-0813">Transport</keyword>
<dbReference type="RefSeq" id="WP_319693820.1">
    <property type="nucleotide sequence ID" value="NZ_JARAWN010000151.1"/>
</dbReference>
<evidence type="ECO:0000256" key="8">
    <source>
        <dbReference type="ARBA" id="ARBA00022989"/>
    </source>
</evidence>
<dbReference type="PROSITE" id="PS50929">
    <property type="entry name" value="ABC_TM1F"/>
    <property type="match status" value="1"/>
</dbReference>
<feature type="region of interest" description="Disordered" evidence="11">
    <location>
        <begin position="1"/>
        <end position="36"/>
    </location>
</feature>
<evidence type="ECO:0000256" key="4">
    <source>
        <dbReference type="ARBA" id="ARBA00022519"/>
    </source>
</evidence>
<keyword evidence="8 12" id="KW-1133">Transmembrane helix</keyword>
<sequence>MAGTGGSADSGPVPHAEGRPRATGRSQGAEGRHGPGTWRRIAETAAPFRRHLAALLILVVLESALIVFPALLTQRIVDEGVLHGDRGRIVVLVLEIVLLATVAVGVTLAQRRLAAGIGEGITLGLRRSAFSHVQRMPLSFFTRMRTGALVTRLDNDVQGAQHALTGTAAGLLSNLVAVVTVGITMILLSWQITLLAAVLVPACLLPARFLDRRLRELNRRRLDDNAELSTFMTERFNVRGAMLAKLYGRAEEEDRSFGRRGSRLRDTGIRLVVANSLLGLAVSWLATMATAAVYLAGGFLAVDGRISVGTMIALVTLLARLYGPITSLSQAKAEVTAAVVSFERIFEVLDLVPAVADTPGAGELPADAASIQFDRVSLRHRAASADLTSWEAAASGPAECGTDPGAGERDVLRDVSLCIEAGRTVAVVGPSGAGKSTLVNLVCRLHDPTAGVVRIGGHDIRRVTQESLRSAIGVVAQEGHFFHDTLRANLTYARADATDEECEAACREAMVWDTVRRLPGGLDTLVGDGGHHLSGGERQRFAIARLLLKNPRIVVLDEATAHLDSESEAQVQQALVRAMAGRTAMVVAHRLSTVRGADLIVVLRDGAVVETGNHEELLAAGGAYTSLYRAQFDEPRPPVPAGPVPAGPVPAGPS</sequence>
<evidence type="ECO:0000256" key="9">
    <source>
        <dbReference type="ARBA" id="ARBA00023136"/>
    </source>
</evidence>
<dbReference type="PANTHER" id="PTHR43394:SF1">
    <property type="entry name" value="ATP-BINDING CASSETTE SUB-FAMILY B MEMBER 10, MITOCHONDRIAL"/>
    <property type="match status" value="1"/>
</dbReference>
<dbReference type="CDD" id="cd18550">
    <property type="entry name" value="ABC_6TM_exporter_like"/>
    <property type="match status" value="1"/>
</dbReference>
<feature type="domain" description="ABC transporter" evidence="13">
    <location>
        <begin position="371"/>
        <end position="630"/>
    </location>
</feature>
<evidence type="ECO:0000313" key="16">
    <source>
        <dbReference type="Proteomes" id="UP001273589"/>
    </source>
</evidence>
<keyword evidence="7 15" id="KW-0067">ATP-binding</keyword>
<evidence type="ECO:0000256" key="12">
    <source>
        <dbReference type="SAM" id="Phobius"/>
    </source>
</evidence>
<feature type="transmembrane region" description="Helical" evidence="12">
    <location>
        <begin position="168"/>
        <end position="188"/>
    </location>
</feature>
<dbReference type="AlphaFoldDB" id="A0AAJ2PSX5"/>
<reference evidence="15" key="1">
    <citation type="journal article" date="2023" name="Microb. Genom.">
        <title>Mesoterricola silvestris gen. nov., sp. nov., Mesoterricola sediminis sp. nov., Geothrix oryzae sp. nov., Geothrix edaphica sp. nov., Geothrix rubra sp. nov., and Geothrix limicola sp. nov., six novel members of Acidobacteriota isolated from soils.</title>
        <authorList>
            <person name="Weisberg A.J."/>
            <person name="Pearce E."/>
            <person name="Kramer C.G."/>
            <person name="Chang J.H."/>
            <person name="Clarke C.R."/>
        </authorList>
    </citation>
    <scope>NUCLEOTIDE SEQUENCE</scope>
    <source>
        <strain evidence="15">ND06-05F</strain>
    </source>
</reference>
<evidence type="ECO:0000256" key="11">
    <source>
        <dbReference type="SAM" id="MobiDB-lite"/>
    </source>
</evidence>
<dbReference type="InterPro" id="IPR003439">
    <property type="entry name" value="ABC_transporter-like_ATP-bd"/>
</dbReference>
<evidence type="ECO:0000256" key="6">
    <source>
        <dbReference type="ARBA" id="ARBA00022741"/>
    </source>
</evidence>
<name>A0AAJ2PSX5_9ACTN</name>
<dbReference type="InterPro" id="IPR039421">
    <property type="entry name" value="Type_1_exporter"/>
</dbReference>